<dbReference type="KEGG" id="marb:CJ263_18550"/>
<dbReference type="PANTHER" id="PTHR10098">
    <property type="entry name" value="RAPSYN-RELATED"/>
    <property type="match status" value="1"/>
</dbReference>
<dbReference type="Pfam" id="PF13181">
    <property type="entry name" value="TPR_8"/>
    <property type="match status" value="1"/>
</dbReference>
<dbReference type="PROSITE" id="PS50005">
    <property type="entry name" value="TPR"/>
    <property type="match status" value="4"/>
</dbReference>
<dbReference type="InterPro" id="IPR036388">
    <property type="entry name" value="WH-like_DNA-bd_sf"/>
</dbReference>
<dbReference type="EMBL" id="CP022957">
    <property type="protein sequence ID" value="ASV32055.1"/>
    <property type="molecule type" value="Genomic_DNA"/>
</dbReference>
<dbReference type="InterPro" id="IPR019734">
    <property type="entry name" value="TPR_rpt"/>
</dbReference>
<gene>
    <name evidence="1" type="ORF">CJ263_18550</name>
</gene>
<dbReference type="SMART" id="SM00028">
    <property type="entry name" value="TPR"/>
    <property type="match status" value="6"/>
</dbReference>
<dbReference type="Proteomes" id="UP000215244">
    <property type="component" value="Chromosome"/>
</dbReference>
<dbReference type="Gene3D" id="1.10.10.10">
    <property type="entry name" value="Winged helix-like DNA-binding domain superfamily/Winged helix DNA-binding domain"/>
    <property type="match status" value="1"/>
</dbReference>
<dbReference type="AlphaFoldDB" id="A0A223V9I8"/>
<organism evidence="1 2">
    <name type="scientific">Maribacter cobaltidurans</name>
    <dbReference type="NCBI Taxonomy" id="1178778"/>
    <lineage>
        <taxon>Bacteria</taxon>
        <taxon>Pseudomonadati</taxon>
        <taxon>Bacteroidota</taxon>
        <taxon>Flavobacteriia</taxon>
        <taxon>Flavobacteriales</taxon>
        <taxon>Flavobacteriaceae</taxon>
        <taxon>Maribacter</taxon>
    </lineage>
</organism>
<keyword evidence="2" id="KW-1185">Reference proteome</keyword>
<dbReference type="InterPro" id="IPR011990">
    <property type="entry name" value="TPR-like_helical_dom_sf"/>
</dbReference>
<dbReference type="GO" id="GO:0006355">
    <property type="term" value="P:regulation of DNA-templated transcription"/>
    <property type="evidence" value="ECO:0007669"/>
    <property type="project" value="InterPro"/>
</dbReference>
<dbReference type="SUPFAM" id="SSF46894">
    <property type="entry name" value="C-terminal effector domain of the bipartite response regulators"/>
    <property type="match status" value="1"/>
</dbReference>
<dbReference type="Pfam" id="PF13424">
    <property type="entry name" value="TPR_12"/>
    <property type="match status" value="1"/>
</dbReference>
<reference evidence="1 2" key="1">
    <citation type="submission" date="2017-08" db="EMBL/GenBank/DDBJ databases">
        <title>The complete genome sequence of Maribacter sp. B1, isolated from deep-sea sediment.</title>
        <authorList>
            <person name="Wu Y.-H."/>
            <person name="Cheng H."/>
            <person name="Xu X.-W."/>
        </authorList>
    </citation>
    <scope>NUCLEOTIDE SEQUENCE [LARGE SCALE GENOMIC DNA]</scope>
    <source>
        <strain evidence="1 2">B1</strain>
    </source>
</reference>
<dbReference type="InterPro" id="IPR016032">
    <property type="entry name" value="Sig_transdc_resp-reg_C-effctor"/>
</dbReference>
<evidence type="ECO:0000313" key="2">
    <source>
        <dbReference type="Proteomes" id="UP000215244"/>
    </source>
</evidence>
<dbReference type="GO" id="GO:0003677">
    <property type="term" value="F:DNA binding"/>
    <property type="evidence" value="ECO:0007669"/>
    <property type="project" value="InterPro"/>
</dbReference>
<proteinExistence type="predicted"/>
<dbReference type="Gene3D" id="1.25.40.10">
    <property type="entry name" value="Tetratricopeptide repeat domain"/>
    <property type="match status" value="2"/>
</dbReference>
<sequence length="574" mass="66683">MMRYFAILLLTLSFASTIAQNGSTMKLDSMAFEAQILRYQQGIENNLEEAKLIVDSLKLNAVQQKEIYFEAKAYQLLGHYFYLKSDFQNSIDNCKKALDLLGKLKVEGPIPNILNQLGISQRYLSQYDEALKSHQKSAELNERINGDPIDLARSYLNMGNLMFDVKNLEASNKYYLQSEEICIKYELNEFIPKCWGNLAANYRYEGHYEKALEYHLKSIALFEKNPSIALTREYNNIGAVYDDLEDFKVAKSYYSKALMHSEKYGEPQLVGLIYRNLGEIAMVEKDYGQAEEYIQKSMDIAKNTQNIERLIRGYGKMAEIKAATNDYKNAYDYKTKYIILYDSLKGIEVTERINNLEIKYQTEKKEAEIALQQEEINTLNEKSRADNLKKGMYAGGMASGLVFSGLLFFGFRQRMKKNKIEREKQEAIYQQEIEHKQKELASQTLHLVQKNTFIQELMENLENIKNSPEKFKMEFRRIVMLLKKENASDKDWEVFKSYFADVHNDFDQKLKTLYADISEKEIRLAAFLRMNLTTKEIAATLNVLPDSILKSKYRLKKKLGLDKETDLATFLNSL</sequence>
<protein>
    <submittedName>
        <fullName evidence="1">Uncharacterized protein</fullName>
    </submittedName>
</protein>
<dbReference type="PANTHER" id="PTHR10098:SF108">
    <property type="entry name" value="TETRATRICOPEPTIDE REPEAT PROTEIN 28"/>
    <property type="match status" value="1"/>
</dbReference>
<evidence type="ECO:0000313" key="1">
    <source>
        <dbReference type="EMBL" id="ASV32055.1"/>
    </source>
</evidence>
<name>A0A223V9I8_9FLAO</name>
<dbReference type="SUPFAM" id="SSF48452">
    <property type="entry name" value="TPR-like"/>
    <property type="match status" value="2"/>
</dbReference>
<accession>A0A223V9I8</accession>